<evidence type="ECO:0000256" key="5">
    <source>
        <dbReference type="ARBA" id="ARBA00022792"/>
    </source>
</evidence>
<evidence type="ECO:0000313" key="12">
    <source>
        <dbReference type="Proteomes" id="UP000663836"/>
    </source>
</evidence>
<dbReference type="EMBL" id="CAJOBD010000033">
    <property type="protein sequence ID" value="CAF3545276.1"/>
    <property type="molecule type" value="Genomic_DNA"/>
</dbReference>
<keyword evidence="4" id="KW-0812">Transmembrane</keyword>
<evidence type="ECO:0000256" key="4">
    <source>
        <dbReference type="ARBA" id="ARBA00022692"/>
    </source>
</evidence>
<protein>
    <recommendedName>
        <fullName evidence="9">Mitochondrial pyruvate carrier</fullName>
    </recommendedName>
</protein>
<evidence type="ECO:0000256" key="3">
    <source>
        <dbReference type="ARBA" id="ARBA00022448"/>
    </source>
</evidence>
<dbReference type="AlphaFoldDB" id="A0A818JU45"/>
<keyword evidence="5 9" id="KW-0999">Mitochondrion inner membrane</keyword>
<dbReference type="Pfam" id="PF03650">
    <property type="entry name" value="MPC"/>
    <property type="match status" value="1"/>
</dbReference>
<name>A0A818JU45_9BILA</name>
<dbReference type="Proteomes" id="UP000663864">
    <property type="component" value="Unassembled WGS sequence"/>
</dbReference>
<proteinExistence type="inferred from homology"/>
<accession>A0A818JU45</accession>
<organism evidence="11 12">
    <name type="scientific">Rotaria sordida</name>
    <dbReference type="NCBI Taxonomy" id="392033"/>
    <lineage>
        <taxon>Eukaryota</taxon>
        <taxon>Metazoa</taxon>
        <taxon>Spiralia</taxon>
        <taxon>Gnathifera</taxon>
        <taxon>Rotifera</taxon>
        <taxon>Eurotatoria</taxon>
        <taxon>Bdelloidea</taxon>
        <taxon>Philodinida</taxon>
        <taxon>Philodinidae</taxon>
        <taxon>Rotaria</taxon>
    </lineage>
</organism>
<reference evidence="11" key="1">
    <citation type="submission" date="2021-02" db="EMBL/GenBank/DDBJ databases">
        <authorList>
            <person name="Nowell W R."/>
        </authorList>
    </citation>
    <scope>NUCLEOTIDE SEQUENCE</scope>
</reference>
<evidence type="ECO:0000256" key="1">
    <source>
        <dbReference type="ARBA" id="ARBA00004448"/>
    </source>
</evidence>
<comment type="caution">
    <text evidence="11">The sequence shown here is derived from an EMBL/GenBank/DDBJ whole genome shotgun (WGS) entry which is preliminary data.</text>
</comment>
<evidence type="ECO:0000256" key="6">
    <source>
        <dbReference type="ARBA" id="ARBA00022989"/>
    </source>
</evidence>
<comment type="subcellular location">
    <subcellularLocation>
        <location evidence="1 9">Mitochondrion inner membrane</location>
        <topology evidence="1 9">Multi-pass membrane protein</topology>
    </subcellularLocation>
</comment>
<keyword evidence="3 9" id="KW-0813">Transport</keyword>
<evidence type="ECO:0000256" key="7">
    <source>
        <dbReference type="ARBA" id="ARBA00023128"/>
    </source>
</evidence>
<keyword evidence="7 9" id="KW-0496">Mitochondrion</keyword>
<evidence type="ECO:0000256" key="8">
    <source>
        <dbReference type="ARBA" id="ARBA00023136"/>
    </source>
</evidence>
<comment type="function">
    <text evidence="9">Mediates the uptake of pyruvate into mitochondria.</text>
</comment>
<keyword evidence="6" id="KW-1133">Transmembrane helix</keyword>
<evidence type="ECO:0000313" key="10">
    <source>
        <dbReference type="EMBL" id="CAF1233187.1"/>
    </source>
</evidence>
<dbReference type="InterPro" id="IPR005336">
    <property type="entry name" value="MPC"/>
</dbReference>
<dbReference type="EMBL" id="CAJNOT010001669">
    <property type="protein sequence ID" value="CAF1233187.1"/>
    <property type="molecule type" value="Genomic_DNA"/>
</dbReference>
<sequence length="66" mass="7784">MLFMRFVPQVKPKNRLLVACHFPNEYAQLMQLVRFTNYKYGTTSPMKQYEILSTVVKPTVEFVHSS</sequence>
<keyword evidence="8" id="KW-0472">Membrane</keyword>
<evidence type="ECO:0000256" key="9">
    <source>
        <dbReference type="RuleBase" id="RU363100"/>
    </source>
</evidence>
<dbReference type="Proteomes" id="UP000663836">
    <property type="component" value="Unassembled WGS sequence"/>
</dbReference>
<evidence type="ECO:0000313" key="11">
    <source>
        <dbReference type="EMBL" id="CAF3545276.1"/>
    </source>
</evidence>
<evidence type="ECO:0000256" key="2">
    <source>
        <dbReference type="ARBA" id="ARBA00006416"/>
    </source>
</evidence>
<gene>
    <name evidence="11" type="ORF">JBS370_LOCUS1066</name>
    <name evidence="10" type="ORF">ZHD862_LOCUS24478</name>
</gene>
<comment type="similarity">
    <text evidence="2 9">Belongs to the mitochondrial pyruvate carrier (MPC) (TC 2.A.105) family.</text>
</comment>
<dbReference type="GO" id="GO:0005743">
    <property type="term" value="C:mitochondrial inner membrane"/>
    <property type="evidence" value="ECO:0007669"/>
    <property type="project" value="UniProtKB-SubCell"/>
</dbReference>
<dbReference type="GO" id="GO:0006850">
    <property type="term" value="P:pyruvate import into mitochondria"/>
    <property type="evidence" value="ECO:0007669"/>
    <property type="project" value="InterPro"/>
</dbReference>